<feature type="transmembrane region" description="Helical" evidence="2">
    <location>
        <begin position="340"/>
        <end position="363"/>
    </location>
</feature>
<dbReference type="InterPro" id="IPR006073">
    <property type="entry name" value="GTP-bd"/>
</dbReference>
<keyword evidence="2" id="KW-0472">Membrane</keyword>
<keyword evidence="5" id="KW-1185">Reference proteome</keyword>
<proteinExistence type="predicted"/>
<protein>
    <recommendedName>
        <fullName evidence="1">Ferrous iron transport protein B</fullName>
    </recommendedName>
</protein>
<dbReference type="Gene3D" id="3.40.50.300">
    <property type="entry name" value="P-loop containing nucleotide triphosphate hydrolases"/>
    <property type="match status" value="1"/>
</dbReference>
<reference evidence="4 5" key="1">
    <citation type="submission" date="2022-11" db="EMBL/GenBank/DDBJ databases">
        <title>Complete Genome Sequences of three Polynucleobacter sp. Subcluster PnecC Strains KF022, KF023, and KF032 Isolated from a Shallow Eutrophic Lake in Japan.</title>
        <authorList>
            <person name="Ogata Y."/>
            <person name="Watanabe K."/>
            <person name="Takemine S."/>
            <person name="Shindo C."/>
            <person name="Kurokawa R."/>
            <person name="Suda W."/>
        </authorList>
    </citation>
    <scope>NUCLEOTIDE SEQUENCE [LARGE SCALE GENOMIC DNA]</scope>
    <source>
        <strain evidence="4 5">KF032</strain>
    </source>
</reference>
<dbReference type="PANTHER" id="PTHR43185">
    <property type="entry name" value="FERROUS IRON TRANSPORT PROTEIN B"/>
    <property type="match status" value="1"/>
</dbReference>
<feature type="transmembrane region" description="Helical" evidence="2">
    <location>
        <begin position="473"/>
        <end position="494"/>
    </location>
</feature>
<dbReference type="CDD" id="cd01879">
    <property type="entry name" value="FeoB"/>
    <property type="match status" value="1"/>
</dbReference>
<dbReference type="PRINTS" id="PR00326">
    <property type="entry name" value="GTP1OBG"/>
</dbReference>
<dbReference type="Proteomes" id="UP001211204">
    <property type="component" value="Chromosome"/>
</dbReference>
<dbReference type="InterPro" id="IPR011642">
    <property type="entry name" value="Gate_dom"/>
</dbReference>
<feature type="transmembrane region" description="Helical" evidence="2">
    <location>
        <begin position="291"/>
        <end position="320"/>
    </location>
</feature>
<feature type="transmembrane region" description="Helical" evidence="2">
    <location>
        <begin position="610"/>
        <end position="631"/>
    </location>
</feature>
<dbReference type="InterPro" id="IPR030389">
    <property type="entry name" value="G_FEOB_dom"/>
</dbReference>
<evidence type="ECO:0000313" key="4">
    <source>
        <dbReference type="EMBL" id="BDT78736.1"/>
    </source>
</evidence>
<feature type="transmembrane region" description="Helical" evidence="2">
    <location>
        <begin position="375"/>
        <end position="400"/>
    </location>
</feature>
<feature type="domain" description="FeoB-type G" evidence="3">
    <location>
        <begin position="12"/>
        <end position="180"/>
    </location>
</feature>
<evidence type="ECO:0000313" key="5">
    <source>
        <dbReference type="Proteomes" id="UP001211204"/>
    </source>
</evidence>
<dbReference type="SUPFAM" id="SSF52540">
    <property type="entry name" value="P-loop containing nucleoside triphosphate hydrolases"/>
    <property type="match status" value="1"/>
</dbReference>
<sequence>MSESKVHFFPSEPLVALLGNPNCGKTALFNLLTGSRQKVANYSGVTVERKEGRLTLDSEKNIRVLDLPGAYSLYPRSLDERVTCNVLLGRAEGEKRPDLVICVLSAINLRRNLRLVLAAKRLGLPCVVVLNMLDIAKRQGLQIDTAALSNELGLPVLTSNGIQSNGADEIKQFLSNLDWRNLDSLRTGTSDATLENVASHIAHTESDNVQVQKILQNLKLDRIIPDQLTDRLDAVLLHPVLGPIILVVLLFCIFQAVFSWATVPMDLIKDAVEYLGGHIAELLPNGWLRSLLINGILAGLGGVVIFLPQILILFFFILLLEESGYLPRAAYLLDRVMGSVGLSGRSFIPLLSSFACAIPGIMATRSISNARDRMVTILIAPMMTCSARLPVYALLISAFIPEQKLWAGIDLQGLVLFLLYLAGILGAMAVAWILKRFTSEQFKMNALMMELPGYHMPRLSNLAISLWQRAEIFLRRVGGIILVMTIGLWVLSSFPLPPEGATGSPIQYSFAGMLGQALAYVFSPIGFNWQISIALVPGMAAREVVVSSLATVYALSSSSADAADALIPLISSGWSLATALSLLAWFVFAPQCLSTIAAVKRETGGWKIPVIMLSYLFGLAYIAAFITYQIASALGLS</sequence>
<organism evidence="4 5">
    <name type="scientific">Polynucleobacter yangtzensis</name>
    <dbReference type="NCBI Taxonomy" id="1743159"/>
    <lineage>
        <taxon>Bacteria</taxon>
        <taxon>Pseudomonadati</taxon>
        <taxon>Pseudomonadota</taxon>
        <taxon>Betaproteobacteria</taxon>
        <taxon>Burkholderiales</taxon>
        <taxon>Burkholderiaceae</taxon>
        <taxon>Polynucleobacter</taxon>
    </lineage>
</organism>
<keyword evidence="2" id="KW-0812">Transmembrane</keyword>
<dbReference type="InterPro" id="IPR027417">
    <property type="entry name" value="P-loop_NTPase"/>
</dbReference>
<dbReference type="PANTHER" id="PTHR43185:SF1">
    <property type="entry name" value="FE(2+) TRANSPORTER FEOB"/>
    <property type="match status" value="1"/>
</dbReference>
<dbReference type="Pfam" id="PF02421">
    <property type="entry name" value="FeoB_N"/>
    <property type="match status" value="1"/>
</dbReference>
<dbReference type="Pfam" id="PF07670">
    <property type="entry name" value="Gate"/>
    <property type="match status" value="2"/>
</dbReference>
<dbReference type="InterPro" id="IPR050860">
    <property type="entry name" value="FeoB_GTPase"/>
</dbReference>
<keyword evidence="2" id="KW-1133">Transmembrane helix</keyword>
<evidence type="ECO:0000259" key="3">
    <source>
        <dbReference type="PROSITE" id="PS51711"/>
    </source>
</evidence>
<gene>
    <name evidence="4" type="primary">feoB</name>
    <name evidence="4" type="ORF">PKF032_06240</name>
</gene>
<feature type="transmembrane region" description="Helical" evidence="2">
    <location>
        <begin position="412"/>
        <end position="434"/>
    </location>
</feature>
<dbReference type="InterPro" id="IPR011640">
    <property type="entry name" value="Fe2_transport_prot_B_C"/>
</dbReference>
<dbReference type="RefSeq" id="WP_281745963.1">
    <property type="nucleotide sequence ID" value="NZ_AP026974.1"/>
</dbReference>
<evidence type="ECO:0000256" key="1">
    <source>
        <dbReference type="ARBA" id="ARBA00031200"/>
    </source>
</evidence>
<dbReference type="EMBL" id="AP026974">
    <property type="protein sequence ID" value="BDT78736.1"/>
    <property type="molecule type" value="Genomic_DNA"/>
</dbReference>
<feature type="transmembrane region" description="Helical" evidence="2">
    <location>
        <begin position="240"/>
        <end position="261"/>
    </location>
</feature>
<evidence type="ECO:0000256" key="2">
    <source>
        <dbReference type="SAM" id="Phobius"/>
    </source>
</evidence>
<dbReference type="Pfam" id="PF07664">
    <property type="entry name" value="FeoB_C"/>
    <property type="match status" value="1"/>
</dbReference>
<feature type="transmembrane region" description="Helical" evidence="2">
    <location>
        <begin position="576"/>
        <end position="598"/>
    </location>
</feature>
<feature type="transmembrane region" description="Helical" evidence="2">
    <location>
        <begin position="506"/>
        <end position="527"/>
    </location>
</feature>
<dbReference type="PROSITE" id="PS51711">
    <property type="entry name" value="G_FEOB"/>
    <property type="match status" value="1"/>
</dbReference>
<feature type="transmembrane region" description="Helical" evidence="2">
    <location>
        <begin position="539"/>
        <end position="556"/>
    </location>
</feature>
<accession>A0ABM8CLJ1</accession>
<name>A0ABM8CLJ1_9BURK</name>